<dbReference type="Proteomes" id="UP000002009">
    <property type="component" value="Chromosome 5"/>
</dbReference>
<feature type="region of interest" description="Disordered" evidence="6">
    <location>
        <begin position="1"/>
        <end position="40"/>
    </location>
</feature>
<dbReference type="PANTHER" id="PTHR43779">
    <property type="entry name" value="DIOXYGENASE RV0097-RELATED"/>
    <property type="match status" value="1"/>
</dbReference>
<dbReference type="SUPFAM" id="SSF51197">
    <property type="entry name" value="Clavaminate synthase-like"/>
    <property type="match status" value="1"/>
</dbReference>
<keyword evidence="9" id="KW-1185">Reference proteome</keyword>
<reference evidence="8 9" key="1">
    <citation type="journal article" date="2009" name="Science">
        <title>Green evolution and dynamic adaptations revealed by genomes of the marine picoeukaryotes Micromonas.</title>
        <authorList>
            <person name="Worden A.Z."/>
            <person name="Lee J.H."/>
            <person name="Mock T."/>
            <person name="Rouze P."/>
            <person name="Simmons M.P."/>
            <person name="Aerts A.L."/>
            <person name="Allen A.E."/>
            <person name="Cuvelier M.L."/>
            <person name="Derelle E."/>
            <person name="Everett M.V."/>
            <person name="Foulon E."/>
            <person name="Grimwood J."/>
            <person name="Gundlach H."/>
            <person name="Henrissat B."/>
            <person name="Napoli C."/>
            <person name="McDonald S.M."/>
            <person name="Parker M.S."/>
            <person name="Rombauts S."/>
            <person name="Salamov A."/>
            <person name="Von Dassow P."/>
            <person name="Badger J.H."/>
            <person name="Coutinho P.M."/>
            <person name="Demir E."/>
            <person name="Dubchak I."/>
            <person name="Gentemann C."/>
            <person name="Eikrem W."/>
            <person name="Gready J.E."/>
            <person name="John U."/>
            <person name="Lanier W."/>
            <person name="Lindquist E.A."/>
            <person name="Lucas S."/>
            <person name="Mayer K.F."/>
            <person name="Moreau H."/>
            <person name="Not F."/>
            <person name="Otillar R."/>
            <person name="Panaud O."/>
            <person name="Pangilinan J."/>
            <person name="Paulsen I."/>
            <person name="Piegu B."/>
            <person name="Poliakov A."/>
            <person name="Robbens S."/>
            <person name="Schmutz J."/>
            <person name="Toulza E."/>
            <person name="Wyss T."/>
            <person name="Zelensky A."/>
            <person name="Zhou K."/>
            <person name="Armbrust E.V."/>
            <person name="Bhattacharya D."/>
            <person name="Goodenough U.W."/>
            <person name="Van de Peer Y."/>
            <person name="Grigoriev I.V."/>
        </authorList>
    </citation>
    <scope>NUCLEOTIDE SEQUENCE [LARGE SCALE GENOMIC DNA]</scope>
    <source>
        <strain evidence="9">RCC299 / NOUM17</strain>
    </source>
</reference>
<evidence type="ECO:0000256" key="1">
    <source>
        <dbReference type="ARBA" id="ARBA00005896"/>
    </source>
</evidence>
<keyword evidence="2" id="KW-0479">Metal-binding</keyword>
<evidence type="ECO:0000256" key="2">
    <source>
        <dbReference type="ARBA" id="ARBA00022723"/>
    </source>
</evidence>
<dbReference type="OrthoDB" id="5818554at2759"/>
<proteinExistence type="inferred from homology"/>
<gene>
    <name evidence="8" type="ORF">MICPUN_58381</name>
</gene>
<feature type="compositionally biased region" description="Polar residues" evidence="6">
    <location>
        <begin position="29"/>
        <end position="40"/>
    </location>
</feature>
<dbReference type="STRING" id="296587.C1E5N8"/>
<dbReference type="GeneID" id="8243317"/>
<dbReference type="PANTHER" id="PTHR43779:SF3">
    <property type="entry name" value="(3R)-3-[(CARBOXYMETHYL)AMINO]FATTY ACID OXYGENASE_DECARBOXYLASE"/>
    <property type="match status" value="1"/>
</dbReference>
<sequence length="380" mass="41432">MAALAPSAAALAPLPPPTRARHRRVTTRASPVSVRSTAATSSLVAPVPDSDFGRVVDGPALLSLPHAERRAVLREALERGSGLVLVPNLAGISPRTLVELSYAVGDVVEKNPGVAPEYLIPNVPEVQVIGNVRDERGALRAMFSRAPPLPTDRITGAPTLRYDPELRSPVWHTDQAFRDPPPFASLLYCVKSPPAGAGGDTAFADMTAACNALDTNRREELRKLRAVCSYAHHNAKVNRRTPTYPLLTPTQRAAHPPVAQRIIRADPDTNTESLYGFSSAVCAVIDEKDEVTPEDLDRYDLLGEEDASVRALMYDELLPFATGAEFTYRHSWTEGDLVVWDNLRTIHTATPFDERYDREMWRTTVAHETGGEAYLGASIG</sequence>
<dbReference type="InParanoid" id="C1E5N8"/>
<dbReference type="InterPro" id="IPR051178">
    <property type="entry name" value="TfdA_dioxygenase"/>
</dbReference>
<keyword evidence="5" id="KW-0408">Iron</keyword>
<keyword evidence="4" id="KW-0560">Oxidoreductase</keyword>
<dbReference type="KEGG" id="mis:MICPUN_58381"/>
<protein>
    <recommendedName>
        <fullName evidence="7">TauD/TfdA-like domain-containing protein</fullName>
    </recommendedName>
</protein>
<dbReference type="Pfam" id="PF02668">
    <property type="entry name" value="TauD"/>
    <property type="match status" value="1"/>
</dbReference>
<evidence type="ECO:0000313" key="8">
    <source>
        <dbReference type="EMBL" id="ACO63665.1"/>
    </source>
</evidence>
<dbReference type="GO" id="GO:0046872">
    <property type="term" value="F:metal ion binding"/>
    <property type="evidence" value="ECO:0007669"/>
    <property type="project" value="UniProtKB-KW"/>
</dbReference>
<evidence type="ECO:0000256" key="3">
    <source>
        <dbReference type="ARBA" id="ARBA00022964"/>
    </source>
</evidence>
<evidence type="ECO:0000259" key="7">
    <source>
        <dbReference type="Pfam" id="PF02668"/>
    </source>
</evidence>
<accession>C1E5N8</accession>
<evidence type="ECO:0000256" key="5">
    <source>
        <dbReference type="ARBA" id="ARBA00023004"/>
    </source>
</evidence>
<dbReference type="RefSeq" id="XP_002502407.1">
    <property type="nucleotide sequence ID" value="XM_002502361.1"/>
</dbReference>
<dbReference type="OMA" id="MWRTTVA"/>
<keyword evidence="3" id="KW-0223">Dioxygenase</keyword>
<dbReference type="AlphaFoldDB" id="C1E5N8"/>
<name>C1E5N8_MICCC</name>
<dbReference type="GO" id="GO:0051213">
    <property type="term" value="F:dioxygenase activity"/>
    <property type="evidence" value="ECO:0007669"/>
    <property type="project" value="UniProtKB-KW"/>
</dbReference>
<dbReference type="EMBL" id="CP001326">
    <property type="protein sequence ID" value="ACO63665.1"/>
    <property type="molecule type" value="Genomic_DNA"/>
</dbReference>
<comment type="similarity">
    <text evidence="1">Belongs to the TfdA dioxygenase family.</text>
</comment>
<organism evidence="8 9">
    <name type="scientific">Micromonas commoda (strain RCC299 / NOUM17 / CCMP2709)</name>
    <name type="common">Picoplanktonic green alga</name>
    <dbReference type="NCBI Taxonomy" id="296587"/>
    <lineage>
        <taxon>Eukaryota</taxon>
        <taxon>Viridiplantae</taxon>
        <taxon>Chlorophyta</taxon>
        <taxon>Mamiellophyceae</taxon>
        <taxon>Mamiellales</taxon>
        <taxon>Mamiellaceae</taxon>
        <taxon>Micromonas</taxon>
    </lineage>
</organism>
<feature type="compositionally biased region" description="Low complexity" evidence="6">
    <location>
        <begin position="1"/>
        <end position="12"/>
    </location>
</feature>
<dbReference type="Gene3D" id="3.60.130.10">
    <property type="entry name" value="Clavaminate synthase-like"/>
    <property type="match status" value="1"/>
</dbReference>
<evidence type="ECO:0000256" key="4">
    <source>
        <dbReference type="ARBA" id="ARBA00023002"/>
    </source>
</evidence>
<dbReference type="InterPro" id="IPR042098">
    <property type="entry name" value="TauD-like_sf"/>
</dbReference>
<feature type="domain" description="TauD/TfdA-like" evidence="7">
    <location>
        <begin position="52"/>
        <end position="364"/>
    </location>
</feature>
<evidence type="ECO:0000313" key="9">
    <source>
        <dbReference type="Proteomes" id="UP000002009"/>
    </source>
</evidence>
<evidence type="ECO:0000256" key="6">
    <source>
        <dbReference type="SAM" id="MobiDB-lite"/>
    </source>
</evidence>
<dbReference type="InterPro" id="IPR003819">
    <property type="entry name" value="TauD/TfdA-like"/>
</dbReference>